<feature type="domain" description="RING-type" evidence="6">
    <location>
        <begin position="347"/>
        <end position="411"/>
    </location>
</feature>
<dbReference type="InterPro" id="IPR001841">
    <property type="entry name" value="Znf_RING"/>
</dbReference>
<accession>A0A1M2VYK3</accession>
<dbReference type="OrthoDB" id="8062037at2759"/>
<evidence type="ECO:0000256" key="3">
    <source>
        <dbReference type="ARBA" id="ARBA00022833"/>
    </source>
</evidence>
<evidence type="ECO:0000256" key="2">
    <source>
        <dbReference type="ARBA" id="ARBA00022771"/>
    </source>
</evidence>
<keyword evidence="2 4" id="KW-0863">Zinc-finger</keyword>
<dbReference type="PANTHER" id="PTHR15710:SF243">
    <property type="entry name" value="E3 UBIQUITIN-PROTEIN LIGASE PRAJA-2 ISOFORM X1"/>
    <property type="match status" value="1"/>
</dbReference>
<sequence>MERAAQNTPQGMRSALRAAQGQPRDHQAARPTTDGNPNGLVDLLQNQDFLPAELRADGVVRNENDDMYDDLPLLEDSGPSTSRTETPRSPVDATVGSSDSEDDLPPLDPPSPSSLSPRLSTRDVSLPTLTASHIPASSPSVRQVVHEDAAASSSSLSGPPLTLPRESRTRSRRPRATSPSHAASLPDDNEDGADSDSSMPTLQTVSDSSDDEEDSYVASDEDWDDTDDFYSSDEFDEDEDEDTNGPPFPSNHPSHPSRESNTRRPALFDLLPNFASSMTTNSDDLFQSFREMLARASSVPASELRGLDDGDHTRAEAIIAGLEKVPTELVRRYEQLRATEGQNADGCAICRDDLCAEENIVSLYAVLPFHPEDSHPEASTVFAFPCAGKHLFHGDCISPWLARKTTCPSCRFDIDPHSLTLKRNREGPDAGLDSQGGRTRVWQPPQVESMSDWLDAEERARASGVPRQRPQPIIPRPGPAAAGSRTSSEARVDIAAIRARVDATEALVEDLLDSPSSDWHYDPSTGTIDILAAFRSISEMRQAYLEAGPVERERLESIIRRQDAALADSGAPPVQVPDRAPSAPPILLSEVTPGILATPSPPAALPAGAAPPPTRTRTLADQLEHVIIGNPVPPAPEVQIHAAMAEHFARERAAGRPVTIVMPPAEDSEPDLVQLLMHLNTRLRAAHLNGPPQAAPPSFEDVAGAFAPEPAGEVDVDAPDAADAPPPIQADPNQALHAVAPLAMEEEYMHALLTAGLVGPEAGDAAPQDGNDWIEDLD</sequence>
<dbReference type="CDD" id="cd16454">
    <property type="entry name" value="RING-H2_PA-TM-RING"/>
    <property type="match status" value="1"/>
</dbReference>
<dbReference type="OMA" id="AFPCAGK"/>
<proteinExistence type="predicted"/>
<protein>
    <recommendedName>
        <fullName evidence="6">RING-type domain-containing protein</fullName>
    </recommendedName>
</protein>
<gene>
    <name evidence="7" type="ORF">TRAPUB_10766</name>
</gene>
<dbReference type="Pfam" id="PF13639">
    <property type="entry name" value="zf-RING_2"/>
    <property type="match status" value="1"/>
</dbReference>
<evidence type="ECO:0000256" key="5">
    <source>
        <dbReference type="SAM" id="MobiDB-lite"/>
    </source>
</evidence>
<feature type="region of interest" description="Disordered" evidence="5">
    <location>
        <begin position="1"/>
        <end position="262"/>
    </location>
</feature>
<evidence type="ECO:0000259" key="6">
    <source>
        <dbReference type="PROSITE" id="PS50089"/>
    </source>
</evidence>
<dbReference type="STRING" id="154538.A0A1M2VYK3"/>
<keyword evidence="1" id="KW-0479">Metal-binding</keyword>
<keyword evidence="3" id="KW-0862">Zinc</keyword>
<feature type="compositionally biased region" description="Polar residues" evidence="5">
    <location>
        <begin position="195"/>
        <end position="205"/>
    </location>
</feature>
<dbReference type="Proteomes" id="UP000184267">
    <property type="component" value="Unassembled WGS sequence"/>
</dbReference>
<dbReference type="PROSITE" id="PS50089">
    <property type="entry name" value="ZF_RING_2"/>
    <property type="match status" value="1"/>
</dbReference>
<evidence type="ECO:0000256" key="1">
    <source>
        <dbReference type="ARBA" id="ARBA00022723"/>
    </source>
</evidence>
<feature type="compositionally biased region" description="Polar residues" evidence="5">
    <location>
        <begin position="1"/>
        <end position="11"/>
    </location>
</feature>
<dbReference type="GO" id="GO:0061630">
    <property type="term" value="F:ubiquitin protein ligase activity"/>
    <property type="evidence" value="ECO:0007669"/>
    <property type="project" value="TreeGrafter"/>
</dbReference>
<feature type="compositionally biased region" description="Low complexity" evidence="5">
    <location>
        <begin position="150"/>
        <end position="164"/>
    </location>
</feature>
<evidence type="ECO:0000313" key="8">
    <source>
        <dbReference type="Proteomes" id="UP000184267"/>
    </source>
</evidence>
<evidence type="ECO:0000256" key="4">
    <source>
        <dbReference type="PROSITE-ProRule" id="PRU00175"/>
    </source>
</evidence>
<dbReference type="PANTHER" id="PTHR15710">
    <property type="entry name" value="E3 UBIQUITIN-PROTEIN LIGASE PRAJA"/>
    <property type="match status" value="1"/>
</dbReference>
<comment type="caution">
    <text evidence="7">The sequence shown here is derived from an EMBL/GenBank/DDBJ whole genome shotgun (WGS) entry which is preliminary data.</text>
</comment>
<organism evidence="7 8">
    <name type="scientific">Trametes pubescens</name>
    <name type="common">White-rot fungus</name>
    <dbReference type="NCBI Taxonomy" id="154538"/>
    <lineage>
        <taxon>Eukaryota</taxon>
        <taxon>Fungi</taxon>
        <taxon>Dikarya</taxon>
        <taxon>Basidiomycota</taxon>
        <taxon>Agaricomycotina</taxon>
        <taxon>Agaricomycetes</taxon>
        <taxon>Polyporales</taxon>
        <taxon>Polyporaceae</taxon>
        <taxon>Trametes</taxon>
    </lineage>
</organism>
<dbReference type="AlphaFoldDB" id="A0A1M2VYK3"/>
<dbReference type="InterPro" id="IPR013083">
    <property type="entry name" value="Znf_RING/FYVE/PHD"/>
</dbReference>
<feature type="compositionally biased region" description="Polar residues" evidence="5">
    <location>
        <begin position="127"/>
        <end position="141"/>
    </location>
</feature>
<reference evidence="7 8" key="1">
    <citation type="submission" date="2016-10" db="EMBL/GenBank/DDBJ databases">
        <title>Genome sequence of the basidiomycete white-rot fungus Trametes pubescens.</title>
        <authorList>
            <person name="Makela M.R."/>
            <person name="Granchi Z."/>
            <person name="Peng M."/>
            <person name="De Vries R.P."/>
            <person name="Grigoriev I."/>
            <person name="Riley R."/>
            <person name="Hilden K."/>
        </authorList>
    </citation>
    <scope>NUCLEOTIDE SEQUENCE [LARGE SCALE GENOMIC DNA]</scope>
    <source>
        <strain evidence="7 8">FBCC735</strain>
    </source>
</reference>
<dbReference type="GO" id="GO:0016567">
    <property type="term" value="P:protein ubiquitination"/>
    <property type="evidence" value="ECO:0007669"/>
    <property type="project" value="TreeGrafter"/>
</dbReference>
<feature type="compositionally biased region" description="Basic and acidic residues" evidence="5">
    <location>
        <begin position="54"/>
        <end position="64"/>
    </location>
</feature>
<dbReference type="EMBL" id="MNAD01000457">
    <property type="protein sequence ID" value="OJT12684.1"/>
    <property type="molecule type" value="Genomic_DNA"/>
</dbReference>
<dbReference type="GO" id="GO:0008270">
    <property type="term" value="F:zinc ion binding"/>
    <property type="evidence" value="ECO:0007669"/>
    <property type="project" value="UniProtKB-KW"/>
</dbReference>
<dbReference type="GO" id="GO:0005737">
    <property type="term" value="C:cytoplasm"/>
    <property type="evidence" value="ECO:0007669"/>
    <property type="project" value="TreeGrafter"/>
</dbReference>
<dbReference type="Gene3D" id="3.30.40.10">
    <property type="entry name" value="Zinc/RING finger domain, C3HC4 (zinc finger)"/>
    <property type="match status" value="1"/>
</dbReference>
<name>A0A1M2VYK3_TRAPU</name>
<feature type="compositionally biased region" description="Acidic residues" evidence="5">
    <location>
        <begin position="208"/>
        <end position="243"/>
    </location>
</feature>
<feature type="region of interest" description="Disordered" evidence="5">
    <location>
        <begin position="759"/>
        <end position="778"/>
    </location>
</feature>
<dbReference type="SUPFAM" id="SSF57850">
    <property type="entry name" value="RING/U-box"/>
    <property type="match status" value="1"/>
</dbReference>
<keyword evidence="8" id="KW-1185">Reference proteome</keyword>
<evidence type="ECO:0000313" key="7">
    <source>
        <dbReference type="EMBL" id="OJT12684.1"/>
    </source>
</evidence>
<feature type="region of interest" description="Disordered" evidence="5">
    <location>
        <begin position="421"/>
        <end position="488"/>
    </location>
</feature>